<name>A0A1I5WTP1_9PSEU</name>
<evidence type="ECO:0000256" key="3">
    <source>
        <dbReference type="ARBA" id="ARBA00022801"/>
    </source>
</evidence>
<dbReference type="InterPro" id="IPR023827">
    <property type="entry name" value="Peptidase_S8_Asp-AS"/>
</dbReference>
<dbReference type="Gene3D" id="3.40.50.200">
    <property type="entry name" value="Peptidase S8/S53 domain"/>
    <property type="match status" value="1"/>
</dbReference>
<keyword evidence="4 5" id="KW-0720">Serine protease</keyword>
<dbReference type="GO" id="GO:0006508">
    <property type="term" value="P:proteolysis"/>
    <property type="evidence" value="ECO:0007669"/>
    <property type="project" value="UniProtKB-KW"/>
</dbReference>
<keyword evidence="7" id="KW-0732">Signal</keyword>
<dbReference type="InterPro" id="IPR000209">
    <property type="entry name" value="Peptidase_S8/S53_dom"/>
</dbReference>
<dbReference type="PROSITE" id="PS00137">
    <property type="entry name" value="SUBTILASE_HIS"/>
    <property type="match status" value="1"/>
</dbReference>
<feature type="active site" description="Charge relay system" evidence="5">
    <location>
        <position position="170"/>
    </location>
</feature>
<dbReference type="Proteomes" id="UP000198727">
    <property type="component" value="Unassembled WGS sequence"/>
</dbReference>
<dbReference type="EMBL" id="FOWW01000005">
    <property type="protein sequence ID" value="SFQ23125.1"/>
    <property type="molecule type" value="Genomic_DNA"/>
</dbReference>
<keyword evidence="10" id="KW-1185">Reference proteome</keyword>
<comment type="similarity">
    <text evidence="1 5 6">Belongs to the peptidase S8 family.</text>
</comment>
<gene>
    <name evidence="9" type="ORF">SAMN05421810_105274</name>
</gene>
<dbReference type="RefSeq" id="WP_092531121.1">
    <property type="nucleotide sequence ID" value="NZ_FOWW01000005.1"/>
</dbReference>
<dbReference type="OrthoDB" id="9813435at2"/>
<dbReference type="Pfam" id="PF00082">
    <property type="entry name" value="Peptidase_S8"/>
    <property type="match status" value="1"/>
</dbReference>
<dbReference type="InterPro" id="IPR015500">
    <property type="entry name" value="Peptidase_S8_subtilisin-rel"/>
</dbReference>
<keyword evidence="2 5" id="KW-0645">Protease</keyword>
<evidence type="ECO:0000256" key="1">
    <source>
        <dbReference type="ARBA" id="ARBA00011073"/>
    </source>
</evidence>
<keyword evidence="3 5" id="KW-0378">Hydrolase</keyword>
<evidence type="ECO:0000256" key="7">
    <source>
        <dbReference type="SAM" id="SignalP"/>
    </source>
</evidence>
<organism evidence="9 10">
    <name type="scientific">Amycolatopsis arida</name>
    <dbReference type="NCBI Taxonomy" id="587909"/>
    <lineage>
        <taxon>Bacteria</taxon>
        <taxon>Bacillati</taxon>
        <taxon>Actinomycetota</taxon>
        <taxon>Actinomycetes</taxon>
        <taxon>Pseudonocardiales</taxon>
        <taxon>Pseudonocardiaceae</taxon>
        <taxon>Amycolatopsis</taxon>
    </lineage>
</organism>
<dbReference type="InterPro" id="IPR023828">
    <property type="entry name" value="Peptidase_S8_Ser-AS"/>
</dbReference>
<dbReference type="InterPro" id="IPR050131">
    <property type="entry name" value="Peptidase_S8_subtilisin-like"/>
</dbReference>
<dbReference type="PROSITE" id="PS00138">
    <property type="entry name" value="SUBTILASE_SER"/>
    <property type="match status" value="1"/>
</dbReference>
<dbReference type="SUPFAM" id="SSF52743">
    <property type="entry name" value="Subtilisin-like"/>
    <property type="match status" value="1"/>
</dbReference>
<evidence type="ECO:0000256" key="6">
    <source>
        <dbReference type="RuleBase" id="RU003355"/>
    </source>
</evidence>
<evidence type="ECO:0000313" key="10">
    <source>
        <dbReference type="Proteomes" id="UP000198727"/>
    </source>
</evidence>
<reference evidence="10" key="1">
    <citation type="submission" date="2016-10" db="EMBL/GenBank/DDBJ databases">
        <authorList>
            <person name="Varghese N."/>
            <person name="Submissions S."/>
        </authorList>
    </citation>
    <scope>NUCLEOTIDE SEQUENCE [LARGE SCALE GENOMIC DNA]</scope>
    <source>
        <strain evidence="10">CGMCC 4.5579</strain>
    </source>
</reference>
<feature type="active site" description="Charge relay system" evidence="5">
    <location>
        <position position="211"/>
    </location>
</feature>
<feature type="signal peptide" evidence="7">
    <location>
        <begin position="1"/>
        <end position="23"/>
    </location>
</feature>
<dbReference type="PRINTS" id="PR00723">
    <property type="entry name" value="SUBTILISIN"/>
</dbReference>
<dbReference type="AlphaFoldDB" id="A0A1I5WTP1"/>
<evidence type="ECO:0000256" key="4">
    <source>
        <dbReference type="ARBA" id="ARBA00022825"/>
    </source>
</evidence>
<dbReference type="PANTHER" id="PTHR43806:SF11">
    <property type="entry name" value="CEREVISIN-RELATED"/>
    <property type="match status" value="1"/>
</dbReference>
<dbReference type="PROSITE" id="PS00136">
    <property type="entry name" value="SUBTILASE_ASP"/>
    <property type="match status" value="1"/>
</dbReference>
<protein>
    <submittedName>
        <fullName evidence="9">Subtilase family protein</fullName>
    </submittedName>
</protein>
<evidence type="ECO:0000259" key="8">
    <source>
        <dbReference type="Pfam" id="PF00082"/>
    </source>
</evidence>
<evidence type="ECO:0000313" key="9">
    <source>
        <dbReference type="EMBL" id="SFQ23125.1"/>
    </source>
</evidence>
<dbReference type="GO" id="GO:0004252">
    <property type="term" value="F:serine-type endopeptidase activity"/>
    <property type="evidence" value="ECO:0007669"/>
    <property type="project" value="UniProtKB-UniRule"/>
</dbReference>
<accession>A0A1I5WTP1</accession>
<dbReference type="STRING" id="587909.SAMN05421810_105274"/>
<evidence type="ECO:0000256" key="2">
    <source>
        <dbReference type="ARBA" id="ARBA00022670"/>
    </source>
</evidence>
<feature type="domain" description="Peptidase S8/S53" evidence="8">
    <location>
        <begin position="162"/>
        <end position="464"/>
    </location>
</feature>
<sequence length="474" mass="49441">MFRTRRWLPAVTAVALGASGVLTAPVAAAEPAAAACDPTSPRYTYVVIYQPHTPEPRVTDELRRHCGERVAYYREIGVAVAASRDADFAERIGVFRAYSGEREIAEPPTTAAASARAAARAAADKEVERTTEVAATQDLSAQQWDMRAIKAPEANAVNPGSKAVTVGVVDSGIEPTHPALVASLRPEVSAGCVTGAADPSPAAWVPTTSDHGTHVAGTIAGRDPATGFTGVAPGVRMASVKVVNDEGYIYPESAVCGLMWSAKHRFQVNNHSYYIDPGMFYCPRQPGDAAAYEAVRRALRYSTDRGVLNVAAAGNSNFDLANPTFDPNRPHEVDASCKILPKGIEGVVTVSAVGYAGTKSSYSNYGLRQVTVTAPGGDRAQVPPQGEGPACPLSTILAGGYGAKCGTSMASPHAAGVAALLASRYRHAPPWALRALLGAQADPVPCGDAANCTGPDRNNSFYGKGLVNALDAVR</sequence>
<dbReference type="PANTHER" id="PTHR43806">
    <property type="entry name" value="PEPTIDASE S8"/>
    <property type="match status" value="1"/>
</dbReference>
<dbReference type="InterPro" id="IPR022398">
    <property type="entry name" value="Peptidase_S8_His-AS"/>
</dbReference>
<feature type="active site" description="Charge relay system" evidence="5">
    <location>
        <position position="408"/>
    </location>
</feature>
<dbReference type="PROSITE" id="PS51892">
    <property type="entry name" value="SUBTILASE"/>
    <property type="match status" value="1"/>
</dbReference>
<evidence type="ECO:0000256" key="5">
    <source>
        <dbReference type="PROSITE-ProRule" id="PRU01240"/>
    </source>
</evidence>
<dbReference type="InterPro" id="IPR036852">
    <property type="entry name" value="Peptidase_S8/S53_dom_sf"/>
</dbReference>
<feature type="chain" id="PRO_5038729072" evidence="7">
    <location>
        <begin position="24"/>
        <end position="474"/>
    </location>
</feature>
<proteinExistence type="inferred from homology"/>